<accession>A0A2H0WMG5</accession>
<dbReference type="EMBL" id="PEZJ01000029">
    <property type="protein sequence ID" value="PIS13795.1"/>
    <property type="molecule type" value="Genomic_DNA"/>
</dbReference>
<evidence type="ECO:0000259" key="1">
    <source>
        <dbReference type="Pfam" id="PF13274"/>
    </source>
</evidence>
<dbReference type="Proteomes" id="UP000230033">
    <property type="component" value="Unassembled WGS sequence"/>
</dbReference>
<evidence type="ECO:0000313" key="3">
    <source>
        <dbReference type="Proteomes" id="UP000230033"/>
    </source>
</evidence>
<proteinExistence type="predicted"/>
<gene>
    <name evidence="2" type="ORF">COT65_02290</name>
</gene>
<reference evidence="3" key="1">
    <citation type="submission" date="2017-09" db="EMBL/GenBank/DDBJ databases">
        <title>Depth-based differentiation of microbial function through sediment-hosted aquifers and enrichment of novel symbionts in the deep terrestrial subsurface.</title>
        <authorList>
            <person name="Probst A.J."/>
            <person name="Ladd B."/>
            <person name="Jarett J.K."/>
            <person name="Geller-Mcgrath D.E."/>
            <person name="Sieber C.M.K."/>
            <person name="Emerson J.B."/>
            <person name="Anantharaman K."/>
            <person name="Thomas B.C."/>
            <person name="Malmstrom R."/>
            <person name="Stieglmeier M."/>
            <person name="Klingl A."/>
            <person name="Woyke T."/>
            <person name="Ryan C.M."/>
            <person name="Banfield J.F."/>
        </authorList>
    </citation>
    <scope>NUCLEOTIDE SEQUENCE [LARGE SCALE GENOMIC DNA]</scope>
</reference>
<comment type="caution">
    <text evidence="2">The sequence shown here is derived from an EMBL/GenBank/DDBJ whole genome shotgun (WGS) entry which is preliminary data.</text>
</comment>
<dbReference type="InterPro" id="IPR025272">
    <property type="entry name" value="SocA_Panacea"/>
</dbReference>
<sequence length="167" mass="19719">MYSNISQCYMLTKSQQLLLYLIELKGGSIDDKTKLAKYQYFTDFIHYAFNNKPVSEESIIYTKQKQGPLAWNFTNDLEELKQKGFIKGGPRYNFKVDKKNYKITLSDKEKKTARFVIKKYGNLSFQELISICHTQEPYLSTDNKAIIEFFTAYNLVDNYPDYEQFKN</sequence>
<protein>
    <recommendedName>
        <fullName evidence="1">Antitoxin SocA-like Panacea domain-containing protein</fullName>
    </recommendedName>
</protein>
<feature type="domain" description="Antitoxin SocA-like Panacea" evidence="1">
    <location>
        <begin position="35"/>
        <end position="136"/>
    </location>
</feature>
<dbReference type="AlphaFoldDB" id="A0A2H0WMG5"/>
<dbReference type="Pfam" id="PF13274">
    <property type="entry name" value="SocA_Panacea"/>
    <property type="match status" value="1"/>
</dbReference>
<evidence type="ECO:0000313" key="2">
    <source>
        <dbReference type="EMBL" id="PIS13795.1"/>
    </source>
</evidence>
<name>A0A2H0WMG5_9BACT</name>
<organism evidence="2 3">
    <name type="scientific">Candidatus Shapirobacteria bacterium CG09_land_8_20_14_0_10_47_13</name>
    <dbReference type="NCBI Taxonomy" id="1974481"/>
    <lineage>
        <taxon>Bacteria</taxon>
        <taxon>Candidatus Shapironibacteriota</taxon>
    </lineage>
</organism>